<protein>
    <submittedName>
        <fullName evidence="1">Uncharacterized protein</fullName>
    </submittedName>
</protein>
<keyword evidence="2" id="KW-1185">Reference proteome</keyword>
<accession>A0A195E3K5</accession>
<organism evidence="1 2">
    <name type="scientific">Trachymyrmex cornetzi</name>
    <dbReference type="NCBI Taxonomy" id="471704"/>
    <lineage>
        <taxon>Eukaryota</taxon>
        <taxon>Metazoa</taxon>
        <taxon>Ecdysozoa</taxon>
        <taxon>Arthropoda</taxon>
        <taxon>Hexapoda</taxon>
        <taxon>Insecta</taxon>
        <taxon>Pterygota</taxon>
        <taxon>Neoptera</taxon>
        <taxon>Endopterygota</taxon>
        <taxon>Hymenoptera</taxon>
        <taxon>Apocrita</taxon>
        <taxon>Aculeata</taxon>
        <taxon>Formicoidea</taxon>
        <taxon>Formicidae</taxon>
        <taxon>Myrmicinae</taxon>
        <taxon>Trachymyrmex</taxon>
    </lineage>
</organism>
<sequence>MDLVNIPKYCLSCSEKELQNIIRYEGYSAIMRFSELVNIARPPGTVWNIAPLCRSLTTLAALHCNCKAPALAVRGLCAYLGLDLTVAKPSSSEESE</sequence>
<dbReference type="EMBL" id="KQ979701">
    <property type="protein sequence ID" value="KYN19651.1"/>
    <property type="molecule type" value="Genomic_DNA"/>
</dbReference>
<reference evidence="1 2" key="1">
    <citation type="submission" date="2015-09" db="EMBL/GenBank/DDBJ databases">
        <title>Trachymyrmex cornetzi WGS genome.</title>
        <authorList>
            <person name="Nygaard S."/>
            <person name="Hu H."/>
            <person name="Boomsma J."/>
            <person name="Zhang G."/>
        </authorList>
    </citation>
    <scope>NUCLEOTIDE SEQUENCE [LARGE SCALE GENOMIC DNA]</scope>
    <source>
        <strain evidence="1">Tcor2-1</strain>
        <tissue evidence="1">Whole body</tissue>
    </source>
</reference>
<evidence type="ECO:0000313" key="2">
    <source>
        <dbReference type="Proteomes" id="UP000078492"/>
    </source>
</evidence>
<evidence type="ECO:0000313" key="1">
    <source>
        <dbReference type="EMBL" id="KYN19651.1"/>
    </source>
</evidence>
<dbReference type="AlphaFoldDB" id="A0A195E3K5"/>
<dbReference type="Proteomes" id="UP000078492">
    <property type="component" value="Unassembled WGS sequence"/>
</dbReference>
<name>A0A195E3K5_9HYME</name>
<proteinExistence type="predicted"/>
<gene>
    <name evidence="1" type="ORF">ALC57_08127</name>
</gene>